<proteinExistence type="predicted"/>
<reference evidence="3" key="1">
    <citation type="submission" date="2016-11" db="UniProtKB">
        <authorList>
            <consortium name="WormBaseParasite"/>
        </authorList>
    </citation>
    <scope>IDENTIFICATION</scope>
</reference>
<keyword evidence="1" id="KW-0812">Transmembrane</keyword>
<name>A0A1I7WGA8_HETBA</name>
<dbReference type="AlphaFoldDB" id="A0A1I7WGA8"/>
<protein>
    <submittedName>
        <fullName evidence="3">G_PROTEIN_RECEP_F1_2 domain-containing protein</fullName>
    </submittedName>
</protein>
<keyword evidence="2" id="KW-1185">Reference proteome</keyword>
<evidence type="ECO:0000313" key="3">
    <source>
        <dbReference type="WBParaSite" id="Hba_03965"/>
    </source>
</evidence>
<keyword evidence="1" id="KW-1133">Transmembrane helix</keyword>
<feature type="transmembrane region" description="Helical" evidence="1">
    <location>
        <begin position="139"/>
        <end position="156"/>
    </location>
</feature>
<organism evidence="2 3">
    <name type="scientific">Heterorhabditis bacteriophora</name>
    <name type="common">Entomopathogenic nematode worm</name>
    <dbReference type="NCBI Taxonomy" id="37862"/>
    <lineage>
        <taxon>Eukaryota</taxon>
        <taxon>Metazoa</taxon>
        <taxon>Ecdysozoa</taxon>
        <taxon>Nematoda</taxon>
        <taxon>Chromadorea</taxon>
        <taxon>Rhabditida</taxon>
        <taxon>Rhabditina</taxon>
        <taxon>Rhabditomorpha</taxon>
        <taxon>Strongyloidea</taxon>
        <taxon>Heterorhabditidae</taxon>
        <taxon>Heterorhabditis</taxon>
    </lineage>
</organism>
<feature type="transmembrane region" description="Helical" evidence="1">
    <location>
        <begin position="193"/>
        <end position="212"/>
    </location>
</feature>
<dbReference type="WBParaSite" id="Hba_03965">
    <property type="protein sequence ID" value="Hba_03965"/>
    <property type="gene ID" value="Hba_03965"/>
</dbReference>
<sequence length="282" mass="32002">MCVILIIVKKMFYHSHVSYETWTQSVSRFHSCSIPTLGTSYVSTTSNTLTNRLEVLLLLTQTGVSRKCFIEKIMFKIMMPRSLSWKRKAIHAIDVARCLATLITGTSILNTLDVLITEIGNSPVLYVLDHLRNEIDYGYIFYMFTRIIVPTVVVSVEKLSVNPVVSIRCIVQLGVRNIFVCILVNDPTNVHSVLRFLMTLLSISFLVLLMTLEIRGLKLMDIGINLTHQNCLGFSIEFKFEELKDHSRMCTSLSSRQISVLLLASMVALACGNVKRPSYWTR</sequence>
<keyword evidence="1" id="KW-0472">Membrane</keyword>
<dbReference type="Proteomes" id="UP000095283">
    <property type="component" value="Unplaced"/>
</dbReference>
<evidence type="ECO:0000256" key="1">
    <source>
        <dbReference type="SAM" id="Phobius"/>
    </source>
</evidence>
<evidence type="ECO:0000313" key="2">
    <source>
        <dbReference type="Proteomes" id="UP000095283"/>
    </source>
</evidence>
<accession>A0A1I7WGA8</accession>